<evidence type="ECO:0000313" key="3">
    <source>
        <dbReference type="EMBL" id="CAF4237377.1"/>
    </source>
</evidence>
<feature type="region of interest" description="Disordered" evidence="1">
    <location>
        <begin position="78"/>
        <end position="105"/>
    </location>
</feature>
<gene>
    <name evidence="2" type="ORF">OVA965_LOCUS34443</name>
    <name evidence="3" type="ORF">TMI583_LOCUS35363</name>
</gene>
<organism evidence="2 4">
    <name type="scientific">Didymodactylos carnosus</name>
    <dbReference type="NCBI Taxonomy" id="1234261"/>
    <lineage>
        <taxon>Eukaryota</taxon>
        <taxon>Metazoa</taxon>
        <taxon>Spiralia</taxon>
        <taxon>Gnathifera</taxon>
        <taxon>Rotifera</taxon>
        <taxon>Eurotatoria</taxon>
        <taxon>Bdelloidea</taxon>
        <taxon>Philodinida</taxon>
        <taxon>Philodinidae</taxon>
        <taxon>Didymodactylos</taxon>
    </lineage>
</organism>
<comment type="caution">
    <text evidence="2">The sequence shown here is derived from an EMBL/GenBank/DDBJ whole genome shotgun (WGS) entry which is preliminary data.</text>
</comment>
<protein>
    <submittedName>
        <fullName evidence="2">Uncharacterized protein</fullName>
    </submittedName>
</protein>
<name>A0A8S2FFL3_9BILA</name>
<dbReference type="EMBL" id="CAJNOK010028908">
    <property type="protein sequence ID" value="CAF1441020.1"/>
    <property type="molecule type" value="Genomic_DNA"/>
</dbReference>
<accession>A0A8S2FFL3</accession>
<evidence type="ECO:0000313" key="4">
    <source>
        <dbReference type="Proteomes" id="UP000677228"/>
    </source>
</evidence>
<sequence length="105" mass="11928">ADKSKVIYKHKSESVHSCPLPKLLYQVVQRTITTTKRPSLEENWAAAKTRTSISFNLKQKDFLTKKFDDAIRSGMKYDPARVPEEMHTSTSNGQDVLRSRSATVT</sequence>
<dbReference type="Proteomes" id="UP000682733">
    <property type="component" value="Unassembled WGS sequence"/>
</dbReference>
<evidence type="ECO:0000256" key="1">
    <source>
        <dbReference type="SAM" id="MobiDB-lite"/>
    </source>
</evidence>
<reference evidence="2" key="1">
    <citation type="submission" date="2021-02" db="EMBL/GenBank/DDBJ databases">
        <authorList>
            <person name="Nowell W R."/>
        </authorList>
    </citation>
    <scope>NUCLEOTIDE SEQUENCE</scope>
</reference>
<evidence type="ECO:0000313" key="2">
    <source>
        <dbReference type="EMBL" id="CAF1441020.1"/>
    </source>
</evidence>
<feature type="non-terminal residue" evidence="2">
    <location>
        <position position="1"/>
    </location>
</feature>
<feature type="compositionally biased region" description="Polar residues" evidence="1">
    <location>
        <begin position="88"/>
        <end position="105"/>
    </location>
</feature>
<dbReference type="Proteomes" id="UP000677228">
    <property type="component" value="Unassembled WGS sequence"/>
</dbReference>
<dbReference type="EMBL" id="CAJOBA010050714">
    <property type="protein sequence ID" value="CAF4237377.1"/>
    <property type="molecule type" value="Genomic_DNA"/>
</dbReference>
<proteinExistence type="predicted"/>
<feature type="compositionally biased region" description="Basic and acidic residues" evidence="1">
    <location>
        <begin position="78"/>
        <end position="87"/>
    </location>
</feature>
<dbReference type="AlphaFoldDB" id="A0A8S2FFL3"/>